<comment type="caution">
    <text evidence="2">The sequence shown here is derived from an EMBL/GenBank/DDBJ whole genome shotgun (WGS) entry which is preliminary data.</text>
</comment>
<dbReference type="Gramene" id="FCD_00018669-RA">
    <property type="protein sequence ID" value="FCD_00018669-RA:cds"/>
    <property type="gene ID" value="FCD_00018669"/>
</dbReference>
<organism evidence="2 3">
    <name type="scientific">Ficus carica</name>
    <name type="common">Common fig</name>
    <dbReference type="NCBI Taxonomy" id="3494"/>
    <lineage>
        <taxon>Eukaryota</taxon>
        <taxon>Viridiplantae</taxon>
        <taxon>Streptophyta</taxon>
        <taxon>Embryophyta</taxon>
        <taxon>Tracheophyta</taxon>
        <taxon>Spermatophyta</taxon>
        <taxon>Magnoliopsida</taxon>
        <taxon>eudicotyledons</taxon>
        <taxon>Gunneridae</taxon>
        <taxon>Pentapetalae</taxon>
        <taxon>rosids</taxon>
        <taxon>fabids</taxon>
        <taxon>Rosales</taxon>
        <taxon>Moraceae</taxon>
        <taxon>Ficeae</taxon>
        <taxon>Ficus</taxon>
    </lineage>
</organism>
<feature type="transmembrane region" description="Helical" evidence="1">
    <location>
        <begin position="109"/>
        <end position="130"/>
    </location>
</feature>
<keyword evidence="1" id="KW-1133">Transmembrane helix</keyword>
<proteinExistence type="predicted"/>
<accession>A0AA88IYL0</accession>
<evidence type="ECO:0000313" key="3">
    <source>
        <dbReference type="Proteomes" id="UP001187192"/>
    </source>
</evidence>
<reference evidence="2" key="1">
    <citation type="submission" date="2023-07" db="EMBL/GenBank/DDBJ databases">
        <title>draft genome sequence of fig (Ficus carica).</title>
        <authorList>
            <person name="Takahashi T."/>
            <person name="Nishimura K."/>
        </authorList>
    </citation>
    <scope>NUCLEOTIDE SEQUENCE</scope>
</reference>
<sequence>MVPLQFPLTPLFLNFFDFIQISPLQLAPSAYRILASCEAVSHLTSGGYLSHWWFFIFTSWWKMVTVIIFVLSLTKISSLITIIMTMLAGEKWLLSTVGTGLLVQKTTSHFPSTILLILELLIKIGLLLLVMRCSRFWRIFNQTRIARVSMSTHVSQ</sequence>
<evidence type="ECO:0000313" key="2">
    <source>
        <dbReference type="EMBL" id="GMN60678.1"/>
    </source>
</evidence>
<dbReference type="Proteomes" id="UP001187192">
    <property type="component" value="Unassembled WGS sequence"/>
</dbReference>
<name>A0AA88IYL0_FICCA</name>
<protein>
    <submittedName>
        <fullName evidence="2">Uncharacterized protein</fullName>
    </submittedName>
</protein>
<dbReference type="EMBL" id="BTGU01000101">
    <property type="protein sequence ID" value="GMN60678.1"/>
    <property type="molecule type" value="Genomic_DNA"/>
</dbReference>
<keyword evidence="1" id="KW-0472">Membrane</keyword>
<keyword evidence="3" id="KW-1185">Reference proteome</keyword>
<evidence type="ECO:0000256" key="1">
    <source>
        <dbReference type="SAM" id="Phobius"/>
    </source>
</evidence>
<dbReference type="AlphaFoldDB" id="A0AA88IYL0"/>
<gene>
    <name evidence="2" type="ORF">TIFTF001_029772</name>
</gene>
<keyword evidence="1" id="KW-0812">Transmembrane</keyword>